<keyword evidence="2" id="KW-1185">Reference proteome</keyword>
<sequence>MEIIICVNSKGMKNEPFFLKYGQLFSGQTI</sequence>
<reference evidence="1 2" key="1">
    <citation type="submission" date="2006-02" db="EMBL/GenBank/DDBJ databases">
        <authorList>
            <person name="Murray A."/>
            <person name="Staley J."/>
            <person name="Ferriera S."/>
            <person name="Johnson J."/>
            <person name="Kravitz S."/>
            <person name="Halpern A."/>
            <person name="Remington K."/>
            <person name="Beeson K."/>
            <person name="Tran B."/>
            <person name="Rogers Y.-H."/>
            <person name="Friedman R."/>
            <person name="Venter J.C."/>
        </authorList>
    </citation>
    <scope>NUCLEOTIDE SEQUENCE [LARGE SCALE GENOMIC DNA]</scope>
    <source>
        <strain evidence="1 2">23-P</strain>
    </source>
</reference>
<evidence type="ECO:0000313" key="1">
    <source>
        <dbReference type="EMBL" id="EAR12639.1"/>
    </source>
</evidence>
<gene>
    <name evidence="1" type="ORF">PI23P_08435</name>
</gene>
<accession>A4BZP6</accession>
<organism evidence="1 2">
    <name type="scientific">Polaribacter irgensii 23-P</name>
    <dbReference type="NCBI Taxonomy" id="313594"/>
    <lineage>
        <taxon>Bacteria</taxon>
        <taxon>Pseudomonadati</taxon>
        <taxon>Bacteroidota</taxon>
        <taxon>Flavobacteriia</taxon>
        <taxon>Flavobacteriales</taxon>
        <taxon>Flavobacteriaceae</taxon>
    </lineage>
</organism>
<proteinExistence type="predicted"/>
<dbReference type="HOGENOM" id="CLU_3404799_0_0_10"/>
<dbReference type="Proteomes" id="UP000003053">
    <property type="component" value="Unassembled WGS sequence"/>
</dbReference>
<dbReference type="EMBL" id="AAOG01000002">
    <property type="protein sequence ID" value="EAR12639.1"/>
    <property type="molecule type" value="Genomic_DNA"/>
</dbReference>
<comment type="caution">
    <text evidence="1">The sequence shown here is derived from an EMBL/GenBank/DDBJ whole genome shotgun (WGS) entry which is preliminary data.</text>
</comment>
<evidence type="ECO:0000313" key="2">
    <source>
        <dbReference type="Proteomes" id="UP000003053"/>
    </source>
</evidence>
<name>A4BZP6_9FLAO</name>
<protein>
    <submittedName>
        <fullName evidence="1">Uncharacterized protein</fullName>
    </submittedName>
</protein>
<dbReference type="AlphaFoldDB" id="A4BZP6"/>